<sequence length="196" mass="21961">MGYLESPSLWCNNSTHIPIEYSLQSSIAKHSKIVSHDFCTTSKALDTSYGRILGSLQHDAWCVLGDFNAVLHLEERMGGVDVTHTEITDFASCLGDCELTTAAFFTWTNKTVWSKIDRIVANSQWAQECEYVHISCKPAGLFNHNPLILSFPLCPKKRGGFNYCEIPSPTPDCIRALQEDKQRKQDATTLCITEEP</sequence>
<name>A0A9Q1GLH5_9CARY</name>
<dbReference type="OrthoDB" id="1748181at2759"/>
<evidence type="ECO:0000313" key="1">
    <source>
        <dbReference type="EMBL" id="KAJ8422906.1"/>
    </source>
</evidence>
<organism evidence="1 2">
    <name type="scientific">Carnegiea gigantea</name>
    <dbReference type="NCBI Taxonomy" id="171969"/>
    <lineage>
        <taxon>Eukaryota</taxon>
        <taxon>Viridiplantae</taxon>
        <taxon>Streptophyta</taxon>
        <taxon>Embryophyta</taxon>
        <taxon>Tracheophyta</taxon>
        <taxon>Spermatophyta</taxon>
        <taxon>Magnoliopsida</taxon>
        <taxon>eudicotyledons</taxon>
        <taxon>Gunneridae</taxon>
        <taxon>Pentapetalae</taxon>
        <taxon>Caryophyllales</taxon>
        <taxon>Cactineae</taxon>
        <taxon>Cactaceae</taxon>
        <taxon>Cactoideae</taxon>
        <taxon>Echinocereeae</taxon>
        <taxon>Carnegiea</taxon>
    </lineage>
</organism>
<dbReference type="PANTHER" id="PTHR33710:SF64">
    <property type="entry name" value="ENDONUCLEASE_EXONUCLEASE_PHOSPHATASE DOMAIN-CONTAINING PROTEIN"/>
    <property type="match status" value="1"/>
</dbReference>
<comment type="caution">
    <text evidence="1">The sequence shown here is derived from an EMBL/GenBank/DDBJ whole genome shotgun (WGS) entry which is preliminary data.</text>
</comment>
<dbReference type="Proteomes" id="UP001153076">
    <property type="component" value="Unassembled WGS sequence"/>
</dbReference>
<dbReference type="PANTHER" id="PTHR33710">
    <property type="entry name" value="BNAC02G09200D PROTEIN"/>
    <property type="match status" value="1"/>
</dbReference>
<reference evidence="1" key="1">
    <citation type="submission" date="2022-04" db="EMBL/GenBank/DDBJ databases">
        <title>Carnegiea gigantea Genome sequencing and assembly v2.</title>
        <authorList>
            <person name="Copetti D."/>
            <person name="Sanderson M.J."/>
            <person name="Burquez A."/>
            <person name="Wojciechowski M.F."/>
        </authorList>
    </citation>
    <scope>NUCLEOTIDE SEQUENCE</scope>
    <source>
        <strain evidence="1">SGP5-SGP5p</strain>
        <tissue evidence="1">Aerial part</tissue>
    </source>
</reference>
<keyword evidence="2" id="KW-1185">Reference proteome</keyword>
<evidence type="ECO:0000313" key="2">
    <source>
        <dbReference type="Proteomes" id="UP001153076"/>
    </source>
</evidence>
<dbReference type="EMBL" id="JAKOGI010002111">
    <property type="protein sequence ID" value="KAJ8422906.1"/>
    <property type="molecule type" value="Genomic_DNA"/>
</dbReference>
<gene>
    <name evidence="1" type="ORF">Cgig2_028768</name>
</gene>
<evidence type="ECO:0008006" key="3">
    <source>
        <dbReference type="Google" id="ProtNLM"/>
    </source>
</evidence>
<dbReference type="SUPFAM" id="SSF56219">
    <property type="entry name" value="DNase I-like"/>
    <property type="match status" value="1"/>
</dbReference>
<proteinExistence type="predicted"/>
<dbReference type="InterPro" id="IPR036691">
    <property type="entry name" value="Endo/exonu/phosph_ase_sf"/>
</dbReference>
<dbReference type="AlphaFoldDB" id="A0A9Q1GLH5"/>
<accession>A0A9Q1GLH5</accession>
<protein>
    <recommendedName>
        <fullName evidence="3">Endonuclease/exonuclease/phosphatase domain-containing protein</fullName>
    </recommendedName>
</protein>
<dbReference type="Gene3D" id="3.60.10.10">
    <property type="entry name" value="Endonuclease/exonuclease/phosphatase"/>
    <property type="match status" value="1"/>
</dbReference>